<dbReference type="AlphaFoldDB" id="A0A1W0WMR9"/>
<organism evidence="2 3">
    <name type="scientific">Hypsibius exemplaris</name>
    <name type="common">Freshwater tardigrade</name>
    <dbReference type="NCBI Taxonomy" id="2072580"/>
    <lineage>
        <taxon>Eukaryota</taxon>
        <taxon>Metazoa</taxon>
        <taxon>Ecdysozoa</taxon>
        <taxon>Tardigrada</taxon>
        <taxon>Eutardigrada</taxon>
        <taxon>Parachela</taxon>
        <taxon>Hypsibioidea</taxon>
        <taxon>Hypsibiidae</taxon>
        <taxon>Hypsibius</taxon>
    </lineage>
</organism>
<feature type="region of interest" description="Disordered" evidence="1">
    <location>
        <begin position="116"/>
        <end position="175"/>
    </location>
</feature>
<dbReference type="EMBL" id="MTYJ01000074">
    <property type="protein sequence ID" value="OQV16472.1"/>
    <property type="molecule type" value="Genomic_DNA"/>
</dbReference>
<sequence length="175" mass="18199">MVGKNKQNGAAGSAANAAADAEPRTDLSGGDANLEAGYGEFASIPIPADCINCTNDQNIINFITVTLQQQVSTMEMQRKTIASLTEMLVKRAKPSSFPQHAAGSSQQRQMVIQITPGGSSKLGSSTPQKVQANAATTPAKRSHKKKGTPAAGPPKRLKVTSLQDDSDVGVNGLPL</sequence>
<accession>A0A1W0WMR9</accession>
<evidence type="ECO:0000256" key="1">
    <source>
        <dbReference type="SAM" id="MobiDB-lite"/>
    </source>
</evidence>
<feature type="compositionally biased region" description="Low complexity" evidence="1">
    <location>
        <begin position="8"/>
        <end position="20"/>
    </location>
</feature>
<dbReference type="Proteomes" id="UP000192578">
    <property type="component" value="Unassembled WGS sequence"/>
</dbReference>
<feature type="region of interest" description="Disordered" evidence="1">
    <location>
        <begin position="1"/>
        <end position="31"/>
    </location>
</feature>
<feature type="compositionally biased region" description="Polar residues" evidence="1">
    <location>
        <begin position="116"/>
        <end position="136"/>
    </location>
</feature>
<proteinExistence type="predicted"/>
<reference evidence="3" key="1">
    <citation type="submission" date="2017-01" db="EMBL/GenBank/DDBJ databases">
        <title>Comparative genomics of anhydrobiosis in the tardigrade Hypsibius dujardini.</title>
        <authorList>
            <person name="Yoshida Y."/>
            <person name="Koutsovoulos G."/>
            <person name="Laetsch D."/>
            <person name="Stevens L."/>
            <person name="Kumar S."/>
            <person name="Horikawa D."/>
            <person name="Ishino K."/>
            <person name="Komine S."/>
            <person name="Tomita M."/>
            <person name="Blaxter M."/>
            <person name="Arakawa K."/>
        </authorList>
    </citation>
    <scope>NUCLEOTIDE SEQUENCE [LARGE SCALE GENOMIC DNA]</scope>
    <source>
        <strain evidence="3">Z151</strain>
    </source>
</reference>
<evidence type="ECO:0000313" key="3">
    <source>
        <dbReference type="Proteomes" id="UP000192578"/>
    </source>
</evidence>
<gene>
    <name evidence="2" type="ORF">BV898_09462</name>
</gene>
<evidence type="ECO:0000313" key="2">
    <source>
        <dbReference type="EMBL" id="OQV16472.1"/>
    </source>
</evidence>
<protein>
    <submittedName>
        <fullName evidence="2">Uncharacterized protein</fullName>
    </submittedName>
</protein>
<comment type="caution">
    <text evidence="2">The sequence shown here is derived from an EMBL/GenBank/DDBJ whole genome shotgun (WGS) entry which is preliminary data.</text>
</comment>
<name>A0A1W0WMR9_HYPEX</name>
<keyword evidence="3" id="KW-1185">Reference proteome</keyword>